<comment type="caution">
    <text evidence="1">The sequence shown here is derived from an EMBL/GenBank/DDBJ whole genome shotgun (WGS) entry which is preliminary data.</text>
</comment>
<evidence type="ECO:0000313" key="3">
    <source>
        <dbReference type="Proteomes" id="UP000009326"/>
    </source>
</evidence>
<name>I7K076_9LACO</name>
<sequence length="99" mass="11932">MLEEIDNLISMMLPDQADNFYYSLGEWHNLGNVKKLNVNLRFEDDYGKKAKWKLLFIWDPKTDSVNLYLPKDKLEDFTTFKRHIGPDGNWNYFDVYDFE</sequence>
<evidence type="ECO:0000313" key="4">
    <source>
        <dbReference type="Proteomes" id="UP000051521"/>
    </source>
</evidence>
<accession>I7K076</accession>
<dbReference type="STRING" id="1423751.FC38_GL001201"/>
<dbReference type="RefSeq" id="WP_008472716.1">
    <property type="nucleotide sequence ID" value="NZ_AYZO01000034.1"/>
</dbReference>
<organism evidence="1 3">
    <name type="scientific">Lactobacillus gigeriorum DSM 23908 = CRBIP 24.85</name>
    <dbReference type="NCBI Taxonomy" id="1423751"/>
    <lineage>
        <taxon>Bacteria</taxon>
        <taxon>Bacillati</taxon>
        <taxon>Bacillota</taxon>
        <taxon>Bacilli</taxon>
        <taxon>Lactobacillales</taxon>
        <taxon>Lactobacillaceae</taxon>
        <taxon>Lactobacillus</taxon>
    </lineage>
</organism>
<evidence type="ECO:0000313" key="2">
    <source>
        <dbReference type="EMBL" id="KRN10137.1"/>
    </source>
</evidence>
<keyword evidence="4" id="KW-1185">Reference proteome</keyword>
<dbReference type="AlphaFoldDB" id="I7K076"/>
<dbReference type="PATRIC" id="fig|1423751.3.peg.1240"/>
<dbReference type="EMBL" id="CAKC01000033">
    <property type="protein sequence ID" value="CCI86695.1"/>
    <property type="molecule type" value="Genomic_DNA"/>
</dbReference>
<reference evidence="1 3" key="1">
    <citation type="submission" date="2012-06" db="EMBL/GenBank/DDBJ databases">
        <title>Draft genome sequence of Lactobacillus gigeriorum CRBIP 24.85T, isolated from chicken crop.</title>
        <authorList>
            <person name="Cousin S."/>
            <person name="Ma L."/>
            <person name="Creno S."/>
            <person name="Clermont D."/>
            <person name="Loux V."/>
            <person name="Bizet C."/>
            <person name="Bouchier C."/>
        </authorList>
    </citation>
    <scope>NUCLEOTIDE SEQUENCE [LARGE SCALE GENOMIC DNA]</scope>
    <source>
        <strain evidence="3">CRBIP 24.85T</strain>
        <strain evidence="1">Type strain: CRBIP 24.85</strain>
    </source>
</reference>
<dbReference type="Proteomes" id="UP000051521">
    <property type="component" value="Unassembled WGS sequence"/>
</dbReference>
<evidence type="ECO:0000313" key="1">
    <source>
        <dbReference type="EMBL" id="CCI86695.1"/>
    </source>
</evidence>
<gene>
    <name evidence="1" type="ORF">BN52_09015</name>
    <name evidence="2" type="ORF">FC38_GL001201</name>
</gene>
<dbReference type="EMBL" id="AYZO01000034">
    <property type="protein sequence ID" value="KRN10137.1"/>
    <property type="molecule type" value="Genomic_DNA"/>
</dbReference>
<dbReference type="Proteomes" id="UP000009326">
    <property type="component" value="Unassembled WGS sequence"/>
</dbReference>
<protein>
    <submittedName>
        <fullName evidence="1">Uncharacterized protein</fullName>
    </submittedName>
</protein>
<reference evidence="2 4" key="2">
    <citation type="journal article" date="2015" name="Genome Announc.">
        <title>Expanding the biotechnology potential of lactobacilli through comparative genomics of 213 strains and associated genera.</title>
        <authorList>
            <person name="Sun Z."/>
            <person name="Harris H.M."/>
            <person name="McCann A."/>
            <person name="Guo C."/>
            <person name="Argimon S."/>
            <person name="Zhang W."/>
            <person name="Yang X."/>
            <person name="Jeffery I.B."/>
            <person name="Cooney J.C."/>
            <person name="Kagawa T.F."/>
            <person name="Liu W."/>
            <person name="Song Y."/>
            <person name="Salvetti E."/>
            <person name="Wrobel A."/>
            <person name="Rasinkangas P."/>
            <person name="Parkhill J."/>
            <person name="Rea M.C."/>
            <person name="O'Sullivan O."/>
            <person name="Ritari J."/>
            <person name="Douillard F.P."/>
            <person name="Paul Ross R."/>
            <person name="Yang R."/>
            <person name="Briner A.E."/>
            <person name="Felis G.E."/>
            <person name="de Vos W.M."/>
            <person name="Barrangou R."/>
            <person name="Klaenhammer T.R."/>
            <person name="Caufield P.W."/>
            <person name="Cui Y."/>
            <person name="Zhang H."/>
            <person name="O'Toole P.W."/>
        </authorList>
    </citation>
    <scope>NUCLEOTIDE SEQUENCE [LARGE SCALE GENOMIC DNA]</scope>
    <source>
        <strain evidence="2 4">DSM 23908</strain>
    </source>
</reference>
<proteinExistence type="predicted"/>